<reference evidence="2" key="1">
    <citation type="submission" date="2020-10" db="EMBL/GenBank/DDBJ databases">
        <authorList>
            <person name="Gilroy R."/>
        </authorList>
    </citation>
    <scope>NUCLEOTIDE SEQUENCE</scope>
    <source>
        <strain evidence="2">B1-20833</strain>
    </source>
</reference>
<sequence>MKGVYVFFADGFEETEALTTVDMLLRGGIDVKTVSIYDHNSVRSAHKIHIMTELDFNEFLDTVQLEGTTDKDFMVFPGGIPGATNLADCKMLMDLMVKHYQDGGSVAAICASPSVVLSHLPDIQGKKMTCYDGFEPAMQEKGAIYSKDGVVTDGRIITGRGA</sequence>
<dbReference type="InterPro" id="IPR029062">
    <property type="entry name" value="Class_I_gatase-like"/>
</dbReference>
<dbReference type="SUPFAM" id="SSF52317">
    <property type="entry name" value="Class I glutamine amidotransferase-like"/>
    <property type="match status" value="1"/>
</dbReference>
<name>A0A9D9EQQ4_9BACT</name>
<evidence type="ECO:0000313" key="3">
    <source>
        <dbReference type="Proteomes" id="UP000823661"/>
    </source>
</evidence>
<protein>
    <submittedName>
        <fullName evidence="2">DJ-1/PfpI family protein</fullName>
    </submittedName>
</protein>
<dbReference type="GO" id="GO:0005737">
    <property type="term" value="C:cytoplasm"/>
    <property type="evidence" value="ECO:0007669"/>
    <property type="project" value="TreeGrafter"/>
</dbReference>
<dbReference type="EMBL" id="JADIMI010000029">
    <property type="protein sequence ID" value="MBO8451903.1"/>
    <property type="molecule type" value="Genomic_DNA"/>
</dbReference>
<feature type="domain" description="DJ-1/PfpI" evidence="1">
    <location>
        <begin position="4"/>
        <end position="161"/>
    </location>
</feature>
<comment type="caution">
    <text evidence="2">The sequence shown here is derived from an EMBL/GenBank/DDBJ whole genome shotgun (WGS) entry which is preliminary data.</text>
</comment>
<evidence type="ECO:0000313" key="2">
    <source>
        <dbReference type="EMBL" id="MBO8451903.1"/>
    </source>
</evidence>
<dbReference type="Pfam" id="PF01965">
    <property type="entry name" value="DJ-1_PfpI"/>
    <property type="match status" value="1"/>
</dbReference>
<organism evidence="2 3">
    <name type="scientific">Candidatus Cryptobacteroides intestinavium</name>
    <dbReference type="NCBI Taxonomy" id="2840766"/>
    <lineage>
        <taxon>Bacteria</taxon>
        <taxon>Pseudomonadati</taxon>
        <taxon>Bacteroidota</taxon>
        <taxon>Bacteroidia</taxon>
        <taxon>Bacteroidales</taxon>
        <taxon>Candidatus Cryptobacteroides</taxon>
    </lineage>
</organism>
<gene>
    <name evidence="2" type="ORF">IAC06_03340</name>
</gene>
<dbReference type="Proteomes" id="UP000823661">
    <property type="component" value="Unassembled WGS sequence"/>
</dbReference>
<dbReference type="AlphaFoldDB" id="A0A9D9EQQ4"/>
<dbReference type="PANTHER" id="PTHR48094">
    <property type="entry name" value="PROTEIN/NUCLEIC ACID DEGLYCASE DJ-1-RELATED"/>
    <property type="match status" value="1"/>
</dbReference>
<dbReference type="InterPro" id="IPR002818">
    <property type="entry name" value="DJ-1/PfpI"/>
</dbReference>
<dbReference type="CDD" id="cd03135">
    <property type="entry name" value="GATase1_DJ-1"/>
    <property type="match status" value="1"/>
</dbReference>
<reference evidence="2" key="2">
    <citation type="journal article" date="2021" name="PeerJ">
        <title>Extensive microbial diversity within the chicken gut microbiome revealed by metagenomics and culture.</title>
        <authorList>
            <person name="Gilroy R."/>
            <person name="Ravi A."/>
            <person name="Getino M."/>
            <person name="Pursley I."/>
            <person name="Horton D.L."/>
            <person name="Alikhan N.F."/>
            <person name="Baker D."/>
            <person name="Gharbi K."/>
            <person name="Hall N."/>
            <person name="Watson M."/>
            <person name="Adriaenssens E.M."/>
            <person name="Foster-Nyarko E."/>
            <person name="Jarju S."/>
            <person name="Secka A."/>
            <person name="Antonio M."/>
            <person name="Oren A."/>
            <person name="Chaudhuri R.R."/>
            <person name="La Ragione R."/>
            <person name="Hildebrand F."/>
            <person name="Pallen M.J."/>
        </authorList>
    </citation>
    <scope>NUCLEOTIDE SEQUENCE</scope>
    <source>
        <strain evidence="2">B1-20833</strain>
    </source>
</reference>
<evidence type="ECO:0000259" key="1">
    <source>
        <dbReference type="Pfam" id="PF01965"/>
    </source>
</evidence>
<feature type="non-terminal residue" evidence="2">
    <location>
        <position position="162"/>
    </location>
</feature>
<dbReference type="InterPro" id="IPR050325">
    <property type="entry name" value="Prot/Nucl_acid_deglycase"/>
</dbReference>
<proteinExistence type="predicted"/>
<dbReference type="Gene3D" id="3.40.50.880">
    <property type="match status" value="1"/>
</dbReference>
<accession>A0A9D9EQQ4</accession>
<dbReference type="PANTHER" id="PTHR48094:SF12">
    <property type="entry name" value="PARKINSON DISEASE PROTEIN 7 HOMOLOG"/>
    <property type="match status" value="1"/>
</dbReference>